<evidence type="ECO:0000256" key="1">
    <source>
        <dbReference type="ARBA" id="ARBA00004496"/>
    </source>
</evidence>
<dbReference type="SUPFAM" id="SSF75553">
    <property type="entry name" value="Smc hinge domain"/>
    <property type="match status" value="1"/>
</dbReference>
<evidence type="ECO:0000256" key="5">
    <source>
        <dbReference type="ARBA" id="ARBA00023054"/>
    </source>
</evidence>
<dbReference type="GO" id="GO:0005694">
    <property type="term" value="C:chromosome"/>
    <property type="evidence" value="ECO:0007669"/>
    <property type="project" value="InterPro"/>
</dbReference>
<name>A0A7W8INA3_9BACL</name>
<protein>
    <recommendedName>
        <fullName evidence="7">Chromosome partition protein Smc</fullName>
    </recommendedName>
</protein>
<dbReference type="Pfam" id="PF02463">
    <property type="entry name" value="SMC_N"/>
    <property type="match status" value="1"/>
</dbReference>
<dbReference type="CDD" id="cd03278">
    <property type="entry name" value="ABC_SMC_barmotin"/>
    <property type="match status" value="2"/>
</dbReference>
<dbReference type="AlphaFoldDB" id="A0A7W8INA3"/>
<dbReference type="InterPro" id="IPR024704">
    <property type="entry name" value="SMC"/>
</dbReference>
<keyword evidence="6 7" id="KW-0238">DNA-binding</keyword>
<dbReference type="Gene3D" id="3.30.70.1620">
    <property type="match status" value="1"/>
</dbReference>
<comment type="subcellular location">
    <subcellularLocation>
        <location evidence="1 7">Cytoplasm</location>
    </subcellularLocation>
</comment>
<dbReference type="InterPro" id="IPR010935">
    <property type="entry name" value="SMC_hinge"/>
</dbReference>
<dbReference type="NCBIfam" id="TIGR02168">
    <property type="entry name" value="SMC_prok_B"/>
    <property type="match status" value="1"/>
</dbReference>
<evidence type="ECO:0000256" key="7">
    <source>
        <dbReference type="HAMAP-Rule" id="MF_01894"/>
    </source>
</evidence>
<dbReference type="InterPro" id="IPR003395">
    <property type="entry name" value="RecF/RecN/SMC_N"/>
</dbReference>
<sequence length="1191" mass="137281">MKDSEAGVRMFLKRLDIIGFKSFADRVSIEFVPGVTAVVGPNGSGKSNITDAIRWVLGEQSAKSLRGAKMEDIIFAGSDSRKPLNIAEVTLTLDNEDQFLPLDYQEISVTRRVYRSGESEFLINQQPCRLKDIVDLFMDSGLGKEAFSIIGQGRIEEILSSKPEERRTIFEEAAGVLKYKIRKKKAEHKLIETQENLQRVNDILHELESQLEPLKMQASIAKDYLEKRDELEKFEVALIAHEIETLHQQWTAMREQVTAHQQEEMSLSATMQKEEASVEQLRDQMTALDESIDGLQQVLLVVSEELEKLEGRKEVLRERKKNAAQYKKQLEEAITAFSEKKERLAEMFEKEQEQLVQVRQQIAAIQAELKEKQQALSLHDVSVEEQMEKLKSDYIELVHEQASLKNERSHLQTQLEKLTTKQAALAKENEKYLLERNRVQEQHARLKAQYEKTERMIAEREQALQEKLEQLSHIKQEIEKKEAMLYQAYQYLQQTKSRKEMLEEMQHDYAGFFQGVKEILKARHQLSGIHGAVVELIHVPNEYETALEIALGGAMQHIVVANEEAARAAIHYLKTNAYGRATFLPLNVIQAKHIPAEQLALVQHHPAFIGIASQLISYDPMYRTVMAHLLGNVIVTMDLKGANELARLLHYRYRLVTLDGDVVSPGGAMTGGGVAKKTNSLLSRNRELETITGKLREMEEKTAQLERYVQAKKKEAGEREAEIAELRKQAEQWRFALQEVKSEWREVEWQEKNMNDRLTLYDHEKMHDEQEMKQIKGKIATVEQKLRDIQQALAEIDEQMERLAVQKQDEQNSKEALQIAMTEQKIALAEKQQLLKHLQEKIERMKLEQTETETQLKTAKDDLSALIAEMESNDSGEEQLERLRQQKLQDKNETVELIASRREQRLHYQQTLENLERELKEKKRKYKQLTDIIKDEEVKLNRLDVELENLLARLREEYMLTFEAAKEKYPLEIEANEARKKVKLIKRAIEELGTVNLGAIDEYERVSERYEFLTAQKSDLQQAKETLYQVIDEMDQEMKKRFLSTFQQIRSHFSDVFQQLFGGGRADLQLTDPIDLLNTGIDIVAQPPGKKLQNLSLLSGGERALTAIALLFSILKVRPVPFCILDEVEAALDEANVHRYAQYLKQFSSQTQFIVITHRKGTMEEADVLYGVTMQESGVSKLVSVRLEGSK</sequence>
<dbReference type="GO" id="GO:0007059">
    <property type="term" value="P:chromosome segregation"/>
    <property type="evidence" value="ECO:0007669"/>
    <property type="project" value="UniProtKB-UniRule"/>
</dbReference>
<evidence type="ECO:0000256" key="6">
    <source>
        <dbReference type="ARBA" id="ARBA00023125"/>
    </source>
</evidence>
<dbReference type="HAMAP" id="MF_01894">
    <property type="entry name" value="Smc_prok"/>
    <property type="match status" value="1"/>
</dbReference>
<dbReference type="GO" id="GO:0006260">
    <property type="term" value="P:DNA replication"/>
    <property type="evidence" value="ECO:0007669"/>
    <property type="project" value="UniProtKB-UniRule"/>
</dbReference>
<dbReference type="GO" id="GO:0007062">
    <property type="term" value="P:sister chromatid cohesion"/>
    <property type="evidence" value="ECO:0007669"/>
    <property type="project" value="InterPro"/>
</dbReference>
<dbReference type="GO" id="GO:0030261">
    <property type="term" value="P:chromosome condensation"/>
    <property type="evidence" value="ECO:0007669"/>
    <property type="project" value="InterPro"/>
</dbReference>
<comment type="similarity">
    <text evidence="7">Belongs to the SMC family.</text>
</comment>
<dbReference type="FunFam" id="3.40.50.300:FF:000984">
    <property type="entry name" value="Chromosome partition protein Smc"/>
    <property type="match status" value="1"/>
</dbReference>
<dbReference type="GO" id="GO:0016887">
    <property type="term" value="F:ATP hydrolysis activity"/>
    <property type="evidence" value="ECO:0007669"/>
    <property type="project" value="InterPro"/>
</dbReference>
<dbReference type="Gene3D" id="1.20.1060.20">
    <property type="match status" value="1"/>
</dbReference>
<keyword evidence="5 7" id="KW-0175">Coiled coil</keyword>
<dbReference type="PIRSF" id="PIRSF005719">
    <property type="entry name" value="SMC"/>
    <property type="match status" value="1"/>
</dbReference>
<dbReference type="InterPro" id="IPR011890">
    <property type="entry name" value="SMC_prok"/>
</dbReference>
<organism evidence="9 10">
    <name type="scientific">Anoxybacteroides tepidamans</name>
    <dbReference type="NCBI Taxonomy" id="265948"/>
    <lineage>
        <taxon>Bacteria</taxon>
        <taxon>Bacillati</taxon>
        <taxon>Bacillota</taxon>
        <taxon>Bacilli</taxon>
        <taxon>Bacillales</taxon>
        <taxon>Anoxybacillaceae</taxon>
        <taxon>Anoxybacteroides</taxon>
    </lineage>
</organism>
<dbReference type="Gene3D" id="3.40.50.300">
    <property type="entry name" value="P-loop containing nucleotide triphosphate hydrolases"/>
    <property type="match status" value="2"/>
</dbReference>
<comment type="domain">
    <text evidence="7">Contains large globular domains required for ATP hydrolysis at each terminus and a third globular domain forming a flexible hinge near the middle of the molecule. These domains are separated by coiled-coil structures.</text>
</comment>
<dbReference type="GO" id="GO:0005737">
    <property type="term" value="C:cytoplasm"/>
    <property type="evidence" value="ECO:0007669"/>
    <property type="project" value="UniProtKB-SubCell"/>
</dbReference>
<dbReference type="Pfam" id="PF06470">
    <property type="entry name" value="SMC_hinge"/>
    <property type="match status" value="1"/>
</dbReference>
<feature type="coiled-coil region" evidence="7">
    <location>
        <begin position="264"/>
        <end position="484"/>
    </location>
</feature>
<feature type="coiled-coil region" evidence="7">
    <location>
        <begin position="688"/>
        <end position="743"/>
    </location>
</feature>
<comment type="subunit">
    <text evidence="7">Homodimer.</text>
</comment>
<feature type="coiled-coil region" evidence="7">
    <location>
        <begin position="1003"/>
        <end position="1037"/>
    </location>
</feature>
<keyword evidence="10" id="KW-1185">Reference proteome</keyword>
<feature type="domain" description="SMC hinge" evidence="8">
    <location>
        <begin position="527"/>
        <end position="646"/>
    </location>
</feature>
<dbReference type="PANTHER" id="PTHR43977">
    <property type="entry name" value="STRUCTURAL MAINTENANCE OF CHROMOSOMES PROTEIN 3"/>
    <property type="match status" value="1"/>
</dbReference>
<gene>
    <name evidence="7" type="primary">smc</name>
    <name evidence="9" type="ORF">HNQ34_000798</name>
</gene>
<dbReference type="SUPFAM" id="SSF52540">
    <property type="entry name" value="P-loop containing nucleoside triphosphate hydrolases"/>
    <property type="match status" value="1"/>
</dbReference>
<comment type="caution">
    <text evidence="9">The sequence shown here is derived from an EMBL/GenBank/DDBJ whole genome shotgun (WGS) entry which is preliminary data.</text>
</comment>
<accession>A0A7W8INA3</accession>
<feature type="coiled-coil region" evidence="7">
    <location>
        <begin position="176"/>
        <end position="217"/>
    </location>
</feature>
<keyword evidence="3 7" id="KW-0547">Nucleotide-binding</keyword>
<dbReference type="InterPro" id="IPR036277">
    <property type="entry name" value="SMC_hinge_sf"/>
</dbReference>
<dbReference type="GO" id="GO:0005524">
    <property type="term" value="F:ATP binding"/>
    <property type="evidence" value="ECO:0007669"/>
    <property type="project" value="UniProtKB-UniRule"/>
</dbReference>
<keyword evidence="4 7" id="KW-0067">ATP-binding</keyword>
<dbReference type="FunFam" id="3.40.50.300:FF:000901">
    <property type="entry name" value="Chromosome partition protein Smc"/>
    <property type="match status" value="1"/>
</dbReference>
<evidence type="ECO:0000256" key="2">
    <source>
        <dbReference type="ARBA" id="ARBA00022490"/>
    </source>
</evidence>
<evidence type="ECO:0000256" key="4">
    <source>
        <dbReference type="ARBA" id="ARBA00022840"/>
    </source>
</evidence>
<feature type="binding site" evidence="7">
    <location>
        <begin position="41"/>
        <end position="48"/>
    </location>
    <ligand>
        <name>ATP</name>
        <dbReference type="ChEBI" id="CHEBI:30616"/>
    </ligand>
</feature>
<dbReference type="EMBL" id="JACHEP010000002">
    <property type="protein sequence ID" value="MBB5323706.1"/>
    <property type="molecule type" value="Genomic_DNA"/>
</dbReference>
<dbReference type="Proteomes" id="UP000520011">
    <property type="component" value="Unassembled WGS sequence"/>
</dbReference>
<comment type="function">
    <text evidence="7">Required for chromosome condensation and partitioning.</text>
</comment>
<reference evidence="9 10" key="1">
    <citation type="submission" date="2020-08" db="EMBL/GenBank/DDBJ databases">
        <title>Genomic Encyclopedia of Type Strains, Phase IV (KMG-IV): sequencing the most valuable type-strain genomes for metagenomic binning, comparative biology and taxonomic classification.</title>
        <authorList>
            <person name="Goeker M."/>
        </authorList>
    </citation>
    <scope>NUCLEOTIDE SEQUENCE [LARGE SCALE GENOMIC DNA]</scope>
    <source>
        <strain evidence="9 10">DSM 16325</strain>
    </source>
</reference>
<keyword evidence="2 7" id="KW-0963">Cytoplasm</keyword>
<feature type="coiled-coil region" evidence="7">
    <location>
        <begin position="772"/>
        <end position="953"/>
    </location>
</feature>
<evidence type="ECO:0000256" key="3">
    <source>
        <dbReference type="ARBA" id="ARBA00022741"/>
    </source>
</evidence>
<evidence type="ECO:0000259" key="8">
    <source>
        <dbReference type="SMART" id="SM00968"/>
    </source>
</evidence>
<dbReference type="SMART" id="SM00968">
    <property type="entry name" value="SMC_hinge"/>
    <property type="match status" value="1"/>
</dbReference>
<dbReference type="InterPro" id="IPR027417">
    <property type="entry name" value="P-loop_NTPase"/>
</dbReference>
<dbReference type="GO" id="GO:0003677">
    <property type="term" value="F:DNA binding"/>
    <property type="evidence" value="ECO:0007669"/>
    <property type="project" value="UniProtKB-UniRule"/>
</dbReference>
<proteinExistence type="inferred from homology"/>
<evidence type="ECO:0000313" key="10">
    <source>
        <dbReference type="Proteomes" id="UP000520011"/>
    </source>
</evidence>
<evidence type="ECO:0000313" key="9">
    <source>
        <dbReference type="EMBL" id="MBB5323706.1"/>
    </source>
</evidence>